<keyword evidence="2" id="KW-1185">Reference proteome</keyword>
<dbReference type="Proteomes" id="UP001283361">
    <property type="component" value="Unassembled WGS sequence"/>
</dbReference>
<gene>
    <name evidence="1" type="ORF">RRG08_007918</name>
</gene>
<evidence type="ECO:0000313" key="1">
    <source>
        <dbReference type="EMBL" id="KAK3773429.1"/>
    </source>
</evidence>
<dbReference type="EMBL" id="JAWDGP010003536">
    <property type="protein sequence ID" value="KAK3773429.1"/>
    <property type="molecule type" value="Genomic_DNA"/>
</dbReference>
<proteinExistence type="predicted"/>
<protein>
    <submittedName>
        <fullName evidence="1">Uncharacterized protein</fullName>
    </submittedName>
</protein>
<accession>A0AAE1DJW0</accession>
<evidence type="ECO:0000313" key="2">
    <source>
        <dbReference type="Proteomes" id="UP001283361"/>
    </source>
</evidence>
<name>A0AAE1DJW0_9GAST</name>
<sequence>MVGLEVKAIIQSKALEDRSTSGFSAAVRSRLSSALQSPLFTRCQCSLRSSLKTERFYSSEETCALASVQFSSNIRHRWWKQPVELENAGHQPETDRDRSMNEPICWDGLSKQPSFEQPTKPYVCNGDYCSVIASRRESC</sequence>
<dbReference type="AlphaFoldDB" id="A0AAE1DJW0"/>
<comment type="caution">
    <text evidence="1">The sequence shown here is derived from an EMBL/GenBank/DDBJ whole genome shotgun (WGS) entry which is preliminary data.</text>
</comment>
<organism evidence="1 2">
    <name type="scientific">Elysia crispata</name>
    <name type="common">lettuce slug</name>
    <dbReference type="NCBI Taxonomy" id="231223"/>
    <lineage>
        <taxon>Eukaryota</taxon>
        <taxon>Metazoa</taxon>
        <taxon>Spiralia</taxon>
        <taxon>Lophotrochozoa</taxon>
        <taxon>Mollusca</taxon>
        <taxon>Gastropoda</taxon>
        <taxon>Heterobranchia</taxon>
        <taxon>Euthyneura</taxon>
        <taxon>Panpulmonata</taxon>
        <taxon>Sacoglossa</taxon>
        <taxon>Placobranchoidea</taxon>
        <taxon>Plakobranchidae</taxon>
        <taxon>Elysia</taxon>
    </lineage>
</organism>
<reference evidence="1" key="1">
    <citation type="journal article" date="2023" name="G3 (Bethesda)">
        <title>A reference genome for the long-term kleptoplast-retaining sea slug Elysia crispata morphotype clarki.</title>
        <authorList>
            <person name="Eastman K.E."/>
            <person name="Pendleton A.L."/>
            <person name="Shaikh M.A."/>
            <person name="Suttiyut T."/>
            <person name="Ogas R."/>
            <person name="Tomko P."/>
            <person name="Gavelis G."/>
            <person name="Widhalm J.R."/>
            <person name="Wisecaver J.H."/>
        </authorList>
    </citation>
    <scope>NUCLEOTIDE SEQUENCE</scope>
    <source>
        <strain evidence="1">ECLA1</strain>
    </source>
</reference>